<dbReference type="SUPFAM" id="SSF46894">
    <property type="entry name" value="C-terminal effector domain of the bipartite response regulators"/>
    <property type="match status" value="1"/>
</dbReference>
<feature type="DNA-binding region" description="OmpR/PhoB-type" evidence="5">
    <location>
        <begin position="131"/>
        <end position="228"/>
    </location>
</feature>
<evidence type="ECO:0000256" key="1">
    <source>
        <dbReference type="ARBA" id="ARBA00022553"/>
    </source>
</evidence>
<dbReference type="CDD" id="cd17574">
    <property type="entry name" value="REC_OmpR"/>
    <property type="match status" value="1"/>
</dbReference>
<dbReference type="Pfam" id="PF00486">
    <property type="entry name" value="Trans_reg_C"/>
    <property type="match status" value="1"/>
</dbReference>
<evidence type="ECO:0000256" key="3">
    <source>
        <dbReference type="ARBA" id="ARBA00023125"/>
    </source>
</evidence>
<keyword evidence="1 4" id="KW-0597">Phosphoprotein</keyword>
<dbReference type="Gene3D" id="6.10.250.690">
    <property type="match status" value="1"/>
</dbReference>
<name>A0ABT8L6P2_9BACT</name>
<dbReference type="Pfam" id="PF00072">
    <property type="entry name" value="Response_reg"/>
    <property type="match status" value="1"/>
</dbReference>
<dbReference type="InterPro" id="IPR001867">
    <property type="entry name" value="OmpR/PhoB-type_DNA-bd"/>
</dbReference>
<dbReference type="InterPro" id="IPR011006">
    <property type="entry name" value="CheY-like_superfamily"/>
</dbReference>
<proteinExistence type="predicted"/>
<dbReference type="SMART" id="SM00448">
    <property type="entry name" value="REC"/>
    <property type="match status" value="1"/>
</dbReference>
<evidence type="ECO:0000259" key="6">
    <source>
        <dbReference type="PROSITE" id="PS50110"/>
    </source>
</evidence>
<evidence type="ECO:0000256" key="4">
    <source>
        <dbReference type="PROSITE-ProRule" id="PRU00169"/>
    </source>
</evidence>
<dbReference type="PANTHER" id="PTHR48111">
    <property type="entry name" value="REGULATOR OF RPOS"/>
    <property type="match status" value="1"/>
</dbReference>
<dbReference type="PROSITE" id="PS51755">
    <property type="entry name" value="OMPR_PHOB"/>
    <property type="match status" value="1"/>
</dbReference>
<dbReference type="SMART" id="SM00862">
    <property type="entry name" value="Trans_reg_C"/>
    <property type="match status" value="1"/>
</dbReference>
<dbReference type="SUPFAM" id="SSF52172">
    <property type="entry name" value="CheY-like"/>
    <property type="match status" value="1"/>
</dbReference>
<dbReference type="InterPro" id="IPR016032">
    <property type="entry name" value="Sig_transdc_resp-reg_C-effctor"/>
</dbReference>
<dbReference type="EMBL" id="JAUJEB010000003">
    <property type="protein sequence ID" value="MDN5213417.1"/>
    <property type="molecule type" value="Genomic_DNA"/>
</dbReference>
<feature type="modified residue" description="4-aspartylphosphate" evidence="4">
    <location>
        <position position="54"/>
    </location>
</feature>
<evidence type="ECO:0000256" key="5">
    <source>
        <dbReference type="PROSITE-ProRule" id="PRU01091"/>
    </source>
</evidence>
<feature type="domain" description="OmpR/PhoB-type" evidence="7">
    <location>
        <begin position="131"/>
        <end position="228"/>
    </location>
</feature>
<evidence type="ECO:0000256" key="2">
    <source>
        <dbReference type="ARBA" id="ARBA00023012"/>
    </source>
</evidence>
<dbReference type="InterPro" id="IPR039420">
    <property type="entry name" value="WalR-like"/>
</dbReference>
<comment type="caution">
    <text evidence="8">The sequence shown here is derived from an EMBL/GenBank/DDBJ whole genome shotgun (WGS) entry which is preliminary data.</text>
</comment>
<dbReference type="Proteomes" id="UP001172083">
    <property type="component" value="Unassembled WGS sequence"/>
</dbReference>
<dbReference type="InterPro" id="IPR036388">
    <property type="entry name" value="WH-like_DNA-bd_sf"/>
</dbReference>
<protein>
    <submittedName>
        <fullName evidence="8">Response regulator transcription factor</fullName>
    </submittedName>
</protein>
<evidence type="ECO:0000313" key="8">
    <source>
        <dbReference type="EMBL" id="MDN5213417.1"/>
    </source>
</evidence>
<dbReference type="CDD" id="cd00383">
    <property type="entry name" value="trans_reg_C"/>
    <property type="match status" value="1"/>
</dbReference>
<dbReference type="Gene3D" id="1.10.10.10">
    <property type="entry name" value="Winged helix-like DNA-binding domain superfamily/Winged helix DNA-binding domain"/>
    <property type="match status" value="1"/>
</dbReference>
<feature type="domain" description="Response regulatory" evidence="6">
    <location>
        <begin position="5"/>
        <end position="119"/>
    </location>
</feature>
<evidence type="ECO:0000259" key="7">
    <source>
        <dbReference type="PROSITE" id="PS51755"/>
    </source>
</evidence>
<dbReference type="PANTHER" id="PTHR48111:SF40">
    <property type="entry name" value="PHOSPHATE REGULON TRANSCRIPTIONAL REGULATORY PROTEIN PHOB"/>
    <property type="match status" value="1"/>
</dbReference>
<accession>A0ABT8L6P2</accession>
<organism evidence="8 9">
    <name type="scientific">Agaribacillus aureus</name>
    <dbReference type="NCBI Taxonomy" id="3051825"/>
    <lineage>
        <taxon>Bacteria</taxon>
        <taxon>Pseudomonadati</taxon>
        <taxon>Bacteroidota</taxon>
        <taxon>Cytophagia</taxon>
        <taxon>Cytophagales</taxon>
        <taxon>Splendidivirgaceae</taxon>
        <taxon>Agaribacillus</taxon>
    </lineage>
</organism>
<keyword evidence="3 5" id="KW-0238">DNA-binding</keyword>
<evidence type="ECO:0000313" key="9">
    <source>
        <dbReference type="Proteomes" id="UP001172083"/>
    </source>
</evidence>
<dbReference type="InterPro" id="IPR001789">
    <property type="entry name" value="Sig_transdc_resp-reg_receiver"/>
</dbReference>
<keyword evidence="2" id="KW-0902">Two-component regulatory system</keyword>
<reference evidence="8" key="1">
    <citation type="submission" date="2023-06" db="EMBL/GenBank/DDBJ databases">
        <title>Genomic of Agaribacillus aureum.</title>
        <authorList>
            <person name="Wang G."/>
        </authorList>
    </citation>
    <scope>NUCLEOTIDE SEQUENCE</scope>
    <source>
        <strain evidence="8">BMA12</strain>
    </source>
</reference>
<gene>
    <name evidence="8" type="ORF">QQ020_15205</name>
</gene>
<dbReference type="Gene3D" id="3.40.50.2300">
    <property type="match status" value="1"/>
</dbReference>
<dbReference type="PROSITE" id="PS50110">
    <property type="entry name" value="RESPONSE_REGULATORY"/>
    <property type="match status" value="1"/>
</dbReference>
<dbReference type="RefSeq" id="WP_346758757.1">
    <property type="nucleotide sequence ID" value="NZ_JAUJEB010000003.1"/>
</dbReference>
<keyword evidence="9" id="KW-1185">Reference proteome</keyword>
<sequence>MGEIKVLIVEDDPYLGMMMKECFETRQFKATHVLDGNQGFNRYLEWKPDICVLDVMMPVKDGFSLAKEIRSIDKQIPIVFTTAKSLKEDVLEGFDIGADDYLKKPFSMEELIVRVKAILRRSNSALESNTNTSYCIGRYEFDHTYQLLRLGKKEKKLTSMEADLLKYLCDNLNQTLDRKAVLQKLWGDDNFFNARSMDVFITKLRRYLREDTNVEIINVRGKGYKLLVLD</sequence>